<protein>
    <recommendedName>
        <fullName evidence="4">Bacterial dipeptidyl-peptidase SH3 domain-containing protein</fullName>
    </recommendedName>
</protein>
<evidence type="ECO:0000313" key="2">
    <source>
        <dbReference type="EMBL" id="WFL78015.1"/>
    </source>
</evidence>
<organism evidence="2 3">
    <name type="scientific">Altererythrobacter arenosus</name>
    <dbReference type="NCBI Taxonomy" id="3032592"/>
    <lineage>
        <taxon>Bacteria</taxon>
        <taxon>Pseudomonadati</taxon>
        <taxon>Pseudomonadota</taxon>
        <taxon>Alphaproteobacteria</taxon>
        <taxon>Sphingomonadales</taxon>
        <taxon>Erythrobacteraceae</taxon>
        <taxon>Altererythrobacter</taxon>
    </lineage>
</organism>
<evidence type="ECO:0000313" key="3">
    <source>
        <dbReference type="Proteomes" id="UP001215827"/>
    </source>
</evidence>
<evidence type="ECO:0008006" key="4">
    <source>
        <dbReference type="Google" id="ProtNLM"/>
    </source>
</evidence>
<sequence>MTGENAEVNGSAEYQVPDGPLCLAGPRSRPKPGTLPLRGDLAHIALAGTYLAAHYVVPHIREIGGQGGGLHLQPRDDSEVFTTLEPGSRFELLDVAGDWVWGCVGPEGPSGYLKGDCLAPASA</sequence>
<accession>A0ABY8FSP3</accession>
<gene>
    <name evidence="2" type="ORF">P7228_02805</name>
</gene>
<proteinExistence type="predicted"/>
<feature type="region of interest" description="Disordered" evidence="1">
    <location>
        <begin position="1"/>
        <end position="34"/>
    </location>
</feature>
<evidence type="ECO:0000256" key="1">
    <source>
        <dbReference type="SAM" id="MobiDB-lite"/>
    </source>
</evidence>
<reference evidence="2 3" key="1">
    <citation type="submission" date="2023-03" db="EMBL/GenBank/DDBJ databases">
        <title>Altererythrobacter sp. CAU 1644 isolated from sand.</title>
        <authorList>
            <person name="Kim W."/>
        </authorList>
    </citation>
    <scope>NUCLEOTIDE SEQUENCE [LARGE SCALE GENOMIC DNA]</scope>
    <source>
        <strain evidence="2 3">CAU 1644</strain>
    </source>
</reference>
<name>A0ABY8FSP3_9SPHN</name>
<dbReference type="Proteomes" id="UP001215827">
    <property type="component" value="Chromosome"/>
</dbReference>
<keyword evidence="3" id="KW-1185">Reference proteome</keyword>
<dbReference type="RefSeq" id="WP_278016706.1">
    <property type="nucleotide sequence ID" value="NZ_CP121106.1"/>
</dbReference>
<dbReference type="EMBL" id="CP121106">
    <property type="protein sequence ID" value="WFL78015.1"/>
    <property type="molecule type" value="Genomic_DNA"/>
</dbReference>